<keyword evidence="2" id="KW-0964">Secreted</keyword>
<keyword evidence="3" id="KW-0646">Protease inhibitor</keyword>
<dbReference type="OMA" id="KFHIEEY"/>
<dbReference type="PaxDb" id="3880-AES75779"/>
<evidence type="ECO:0000313" key="11">
    <source>
        <dbReference type="Proteomes" id="UP000002051"/>
    </source>
</evidence>
<sequence length="203" mass="22227">MKSTLFTFSLLLFSFTYFPLAFTETVEDINGNPVFPGGKYYIAPLISKGGGGGLKLGKTGDSECPVTVLQDFSEVVRGLPVRFTIIVKRGVIFTTDEVDIEFVKKPKCAESAKWVLAHDDFPTSWVGIGDNIDAFQGKFKIETLGSGSGAYKLVYCPLFSAPPGACSDIGRYRDENGWRLVPTENDPFRVVFIDATESEKAVV</sequence>
<dbReference type="AlphaFoldDB" id="G7KMH6"/>
<dbReference type="KEGG" id="mtr:11443285"/>
<dbReference type="Pfam" id="PF00197">
    <property type="entry name" value="Kunitz_legume"/>
    <property type="match status" value="1"/>
</dbReference>
<reference evidence="7 11" key="3">
    <citation type="journal article" date="2014" name="BMC Genomics">
        <title>An improved genome release (version Mt4.0) for the model legume Medicago truncatula.</title>
        <authorList>
            <person name="Tang H."/>
            <person name="Krishnakumar V."/>
            <person name="Bidwell S."/>
            <person name="Rosen B."/>
            <person name="Chan A."/>
            <person name="Zhou S."/>
            <person name="Gentzbittel L."/>
            <person name="Childs K.L."/>
            <person name="Yandell M."/>
            <person name="Gundlach H."/>
            <person name="Mayer K.F."/>
            <person name="Schwartz D.C."/>
            <person name="Town C.D."/>
        </authorList>
    </citation>
    <scope>GENOME REANNOTATION</scope>
    <source>
        <strain evidence="10 11">cv. Jemalong A17</strain>
    </source>
</reference>
<dbReference type="CDD" id="cd23377">
    <property type="entry name" value="beta-trefoil_STI_MP4-like"/>
    <property type="match status" value="1"/>
</dbReference>
<evidence type="ECO:0000256" key="6">
    <source>
        <dbReference type="SAM" id="SignalP"/>
    </source>
</evidence>
<feature type="signal peptide" evidence="6">
    <location>
        <begin position="1"/>
        <end position="23"/>
    </location>
</feature>
<evidence type="ECO:0000313" key="7">
    <source>
        <dbReference type="EMBL" id="AES75779.1"/>
    </source>
</evidence>
<evidence type="ECO:0000256" key="4">
    <source>
        <dbReference type="ARBA" id="ARBA00022900"/>
    </source>
</evidence>
<evidence type="ECO:0000256" key="1">
    <source>
        <dbReference type="ARBA" id="ARBA00004613"/>
    </source>
</evidence>
<reference evidence="10" key="4">
    <citation type="submission" date="2015-04" db="UniProtKB">
        <authorList>
            <consortium name="EnsemblPlants"/>
        </authorList>
    </citation>
    <scope>IDENTIFICATION</scope>
    <source>
        <strain evidence="10">cv. Jemalong A17</strain>
    </source>
</reference>
<dbReference type="EMBL" id="PSQE01000006">
    <property type="protein sequence ID" value="RHN52120.1"/>
    <property type="molecule type" value="Genomic_DNA"/>
</dbReference>
<protein>
    <submittedName>
        <fullName evidence="7">Kunitz type trypsin inhibitor / Alpha-fucosidase</fullName>
    </submittedName>
</protein>
<reference evidence="8" key="2">
    <citation type="submission" date="2012-05" db="EMBL/GenBank/DDBJ databases">
        <authorList>
            <person name="Krishnakumar V."/>
            <person name="Cheung F."/>
            <person name="Xiao Y."/>
            <person name="Chan A."/>
            <person name="Moskal W.A."/>
            <person name="Town C.D."/>
        </authorList>
    </citation>
    <scope>NUCLEOTIDE SEQUENCE</scope>
</reference>
<evidence type="ECO:0000313" key="10">
    <source>
        <dbReference type="EnsemblPlants" id="AES75779"/>
    </source>
</evidence>
<dbReference type="EMBL" id="BT141355">
    <property type="protein sequence ID" value="AFK41149.1"/>
    <property type="molecule type" value="mRNA"/>
</dbReference>
<dbReference type="Proteomes" id="UP000265566">
    <property type="component" value="Chromosome 6"/>
</dbReference>
<dbReference type="EMBL" id="CM001222">
    <property type="protein sequence ID" value="AES75779.1"/>
    <property type="molecule type" value="Genomic_DNA"/>
</dbReference>
<feature type="chain" id="PRO_5014573732" evidence="6">
    <location>
        <begin position="24"/>
        <end position="203"/>
    </location>
</feature>
<keyword evidence="6" id="KW-0732">Signal</keyword>
<name>G7KMH6_MEDTR</name>
<dbReference type="InterPro" id="IPR011065">
    <property type="entry name" value="Kunitz_inhibitor_STI-like_sf"/>
</dbReference>
<dbReference type="PANTHER" id="PTHR33107">
    <property type="entry name" value="KUNITZ TRYPSIN INHIBITOR 2"/>
    <property type="match status" value="1"/>
</dbReference>
<dbReference type="PROSITE" id="PS00283">
    <property type="entry name" value="SOYBEAN_KUNITZ"/>
    <property type="match status" value="1"/>
</dbReference>
<dbReference type="InterPro" id="IPR002160">
    <property type="entry name" value="Prot_inh_Kunz-lg"/>
</dbReference>
<dbReference type="OrthoDB" id="1751999at2759"/>
<dbReference type="HOGENOM" id="CLU_090145_1_1_1"/>
<dbReference type="SUPFAM" id="SSF50386">
    <property type="entry name" value="STI-like"/>
    <property type="match status" value="1"/>
</dbReference>
<reference evidence="12" key="5">
    <citation type="journal article" date="2018" name="Nat. Plants">
        <title>Whole-genome landscape of Medicago truncatula symbiotic genes.</title>
        <authorList>
            <person name="Pecrix Y."/>
            <person name="Staton S.E."/>
            <person name="Sallet E."/>
            <person name="Lelandais-Briere C."/>
            <person name="Moreau S."/>
            <person name="Carrere S."/>
            <person name="Blein T."/>
            <person name="Jardinaud M.F."/>
            <person name="Latrasse D."/>
            <person name="Zouine M."/>
            <person name="Zahm M."/>
            <person name="Kreplak J."/>
            <person name="Mayjonade B."/>
            <person name="Satge C."/>
            <person name="Perez M."/>
            <person name="Cauet S."/>
            <person name="Marande W."/>
            <person name="Chantry-Darmon C."/>
            <person name="Lopez-Roques C."/>
            <person name="Bouchez O."/>
            <person name="Berard A."/>
            <person name="Debelle F."/>
            <person name="Munos S."/>
            <person name="Bendahmane A."/>
            <person name="Berges H."/>
            <person name="Niebel A."/>
            <person name="Buitink J."/>
            <person name="Frugier F."/>
            <person name="Benhamed M."/>
            <person name="Crespi M."/>
            <person name="Gouzy J."/>
            <person name="Gamas P."/>
        </authorList>
    </citation>
    <scope>NUCLEOTIDE SEQUENCE [LARGE SCALE GENOMIC DNA]</scope>
    <source>
        <strain evidence="12">cv. Jemalong A17</strain>
    </source>
</reference>
<reference evidence="7 11" key="1">
    <citation type="journal article" date="2011" name="Nature">
        <title>The Medicago genome provides insight into the evolution of rhizobial symbioses.</title>
        <authorList>
            <person name="Young N.D."/>
            <person name="Debelle F."/>
            <person name="Oldroyd G.E."/>
            <person name="Geurts R."/>
            <person name="Cannon S.B."/>
            <person name="Udvardi M.K."/>
            <person name="Benedito V.A."/>
            <person name="Mayer K.F."/>
            <person name="Gouzy J."/>
            <person name="Schoof H."/>
            <person name="Van de Peer Y."/>
            <person name="Proost S."/>
            <person name="Cook D.R."/>
            <person name="Meyers B.C."/>
            <person name="Spannagl M."/>
            <person name="Cheung F."/>
            <person name="De Mita S."/>
            <person name="Krishnakumar V."/>
            <person name="Gundlach H."/>
            <person name="Zhou S."/>
            <person name="Mudge J."/>
            <person name="Bharti A.K."/>
            <person name="Murray J.D."/>
            <person name="Naoumkina M.A."/>
            <person name="Rosen B."/>
            <person name="Silverstein K.A."/>
            <person name="Tang H."/>
            <person name="Rombauts S."/>
            <person name="Zhao P.X."/>
            <person name="Zhou P."/>
            <person name="Barbe V."/>
            <person name="Bardou P."/>
            <person name="Bechner M."/>
            <person name="Bellec A."/>
            <person name="Berger A."/>
            <person name="Berges H."/>
            <person name="Bidwell S."/>
            <person name="Bisseling T."/>
            <person name="Choisne N."/>
            <person name="Couloux A."/>
            <person name="Denny R."/>
            <person name="Deshpande S."/>
            <person name="Dai X."/>
            <person name="Doyle J.J."/>
            <person name="Dudez A.M."/>
            <person name="Farmer A.D."/>
            <person name="Fouteau S."/>
            <person name="Franken C."/>
            <person name="Gibelin C."/>
            <person name="Gish J."/>
            <person name="Goldstein S."/>
            <person name="Gonzalez A.J."/>
            <person name="Green P.J."/>
            <person name="Hallab A."/>
            <person name="Hartog M."/>
            <person name="Hua A."/>
            <person name="Humphray S.J."/>
            <person name="Jeong D.H."/>
            <person name="Jing Y."/>
            <person name="Jocker A."/>
            <person name="Kenton S.M."/>
            <person name="Kim D.J."/>
            <person name="Klee K."/>
            <person name="Lai H."/>
            <person name="Lang C."/>
            <person name="Lin S."/>
            <person name="Macmil S.L."/>
            <person name="Magdelenat G."/>
            <person name="Matthews L."/>
            <person name="McCorrison J."/>
            <person name="Monaghan E.L."/>
            <person name="Mun J.H."/>
            <person name="Najar F.Z."/>
            <person name="Nicholson C."/>
            <person name="Noirot C."/>
            <person name="O'Bleness M."/>
            <person name="Paule C.R."/>
            <person name="Poulain J."/>
            <person name="Prion F."/>
            <person name="Qin B."/>
            <person name="Qu C."/>
            <person name="Retzel E.F."/>
            <person name="Riddle C."/>
            <person name="Sallet E."/>
            <person name="Samain S."/>
            <person name="Samson N."/>
            <person name="Sanders I."/>
            <person name="Saurat O."/>
            <person name="Scarpelli C."/>
            <person name="Schiex T."/>
            <person name="Segurens B."/>
            <person name="Severin A.J."/>
            <person name="Sherrier D.J."/>
            <person name="Shi R."/>
            <person name="Sims S."/>
            <person name="Singer S.R."/>
            <person name="Sinharoy S."/>
            <person name="Sterck L."/>
            <person name="Viollet A."/>
            <person name="Wang B.B."/>
            <person name="Wang K."/>
            <person name="Wang M."/>
            <person name="Wang X."/>
            <person name="Warfsmann J."/>
            <person name="Weissenbach J."/>
            <person name="White D.D."/>
            <person name="White J.D."/>
            <person name="Wiley G.B."/>
            <person name="Wincker P."/>
            <person name="Xing Y."/>
            <person name="Yang L."/>
            <person name="Yao Z."/>
            <person name="Ying F."/>
            <person name="Zhai J."/>
            <person name="Zhou L."/>
            <person name="Zuber A."/>
            <person name="Denarie J."/>
            <person name="Dixon R.A."/>
            <person name="May G.D."/>
            <person name="Schwartz D.C."/>
            <person name="Rogers J."/>
            <person name="Quetier F."/>
            <person name="Town C.D."/>
            <person name="Roe B.A."/>
        </authorList>
    </citation>
    <scope>NUCLEOTIDE SEQUENCE [LARGE SCALE GENOMIC DNA]</scope>
    <source>
        <strain evidence="7">A17</strain>
        <strain evidence="10 11">cv. Jemalong A17</strain>
    </source>
</reference>
<evidence type="ECO:0000256" key="2">
    <source>
        <dbReference type="ARBA" id="ARBA00022525"/>
    </source>
</evidence>
<dbReference type="EnsemblPlants" id="AES75779">
    <property type="protein sequence ID" value="AES75779"/>
    <property type="gene ID" value="MTR_6g059530"/>
</dbReference>
<dbReference type="PANTHER" id="PTHR33107:SF21">
    <property type="entry name" value="KUNITZ FAMILY TRYPSIN AND PROTEASE INHIBITOR PROTEIN"/>
    <property type="match status" value="1"/>
</dbReference>
<dbReference type="GO" id="GO:0004867">
    <property type="term" value="F:serine-type endopeptidase inhibitor activity"/>
    <property type="evidence" value="ECO:0007669"/>
    <property type="project" value="UniProtKB-KW"/>
</dbReference>
<dbReference type="Gene3D" id="2.80.10.50">
    <property type="match status" value="1"/>
</dbReference>
<evidence type="ECO:0000313" key="8">
    <source>
        <dbReference type="EMBL" id="AFK41149.1"/>
    </source>
</evidence>
<evidence type="ECO:0000313" key="9">
    <source>
        <dbReference type="EMBL" id="RHN52120.1"/>
    </source>
</evidence>
<evidence type="ECO:0000256" key="3">
    <source>
        <dbReference type="ARBA" id="ARBA00022690"/>
    </source>
</evidence>
<evidence type="ECO:0000313" key="12">
    <source>
        <dbReference type="Proteomes" id="UP000265566"/>
    </source>
</evidence>
<dbReference type="MEROPS" id="I03.021"/>
<reference evidence="9" key="6">
    <citation type="journal article" date="2018" name="Nat. Plants">
        <title>Whole-genome landscape of Medicago truncatula symbiotic genes.</title>
        <authorList>
            <person name="Pecrix Y."/>
            <person name="Gamas P."/>
            <person name="Carrere S."/>
        </authorList>
    </citation>
    <scope>NUCLEOTIDE SEQUENCE</scope>
    <source>
        <tissue evidence="9">Leaves</tissue>
    </source>
</reference>
<gene>
    <name evidence="10" type="primary">11443285</name>
    <name evidence="7" type="ordered locus">MTR_6g059530</name>
    <name evidence="9" type="ORF">MtrunA17_Chr6g0476951</name>
</gene>
<keyword evidence="4" id="KW-0722">Serine protease inhibitor</keyword>
<accession>G7KMH6</accession>
<dbReference type="PRINTS" id="PR00291">
    <property type="entry name" value="KUNITZINHBTR"/>
</dbReference>
<dbReference type="SMART" id="SM00452">
    <property type="entry name" value="STI"/>
    <property type="match status" value="1"/>
</dbReference>
<dbReference type="Proteomes" id="UP000002051">
    <property type="component" value="Chromosome 6"/>
</dbReference>
<comment type="subcellular location">
    <subcellularLocation>
        <location evidence="1">Secreted</location>
    </subcellularLocation>
</comment>
<organism evidence="7 11">
    <name type="scientific">Medicago truncatula</name>
    <name type="common">Barrel medic</name>
    <name type="synonym">Medicago tribuloides</name>
    <dbReference type="NCBI Taxonomy" id="3880"/>
    <lineage>
        <taxon>Eukaryota</taxon>
        <taxon>Viridiplantae</taxon>
        <taxon>Streptophyta</taxon>
        <taxon>Embryophyta</taxon>
        <taxon>Tracheophyta</taxon>
        <taxon>Spermatophyta</taxon>
        <taxon>Magnoliopsida</taxon>
        <taxon>eudicotyledons</taxon>
        <taxon>Gunneridae</taxon>
        <taxon>Pentapetalae</taxon>
        <taxon>rosids</taxon>
        <taxon>fabids</taxon>
        <taxon>Fabales</taxon>
        <taxon>Fabaceae</taxon>
        <taxon>Papilionoideae</taxon>
        <taxon>50 kb inversion clade</taxon>
        <taxon>NPAAA clade</taxon>
        <taxon>Hologalegina</taxon>
        <taxon>IRL clade</taxon>
        <taxon>Trifolieae</taxon>
        <taxon>Medicago</taxon>
    </lineage>
</organism>
<keyword evidence="11" id="KW-1185">Reference proteome</keyword>
<evidence type="ECO:0000256" key="5">
    <source>
        <dbReference type="ARBA" id="ARBA00023157"/>
    </source>
</evidence>
<dbReference type="Gramene" id="rna36748">
    <property type="protein sequence ID" value="RHN52120.1"/>
    <property type="gene ID" value="gene36748"/>
</dbReference>
<proteinExistence type="evidence at transcript level"/>
<keyword evidence="5" id="KW-1015">Disulfide bond</keyword>
<dbReference type="GO" id="GO:0005576">
    <property type="term" value="C:extracellular region"/>
    <property type="evidence" value="ECO:0007669"/>
    <property type="project" value="UniProtKB-SubCell"/>
</dbReference>